<gene>
    <name evidence="8" type="ORF">HINF_LOCUS4118</name>
    <name evidence="7" type="ORF">HINF_LOCUS50034</name>
</gene>
<evidence type="ECO:0000256" key="4">
    <source>
        <dbReference type="ARBA" id="ARBA00022777"/>
    </source>
</evidence>
<name>A0AA86QZ73_9EUKA</name>
<dbReference type="Gene3D" id="3.30.200.20">
    <property type="entry name" value="Phosphorylase Kinase, domain 1"/>
    <property type="match status" value="1"/>
</dbReference>
<keyword evidence="2" id="KW-0808">Transferase</keyword>
<evidence type="ECO:0000313" key="7">
    <source>
        <dbReference type="EMBL" id="CAI9962389.1"/>
    </source>
</evidence>
<keyword evidence="5" id="KW-0067">ATP-binding</keyword>
<proteinExistence type="predicted"/>
<dbReference type="EMBL" id="CATOUU010000952">
    <property type="protein sequence ID" value="CAI9962389.1"/>
    <property type="molecule type" value="Genomic_DNA"/>
</dbReference>
<dbReference type="Proteomes" id="UP001642409">
    <property type="component" value="Unassembled WGS sequence"/>
</dbReference>
<evidence type="ECO:0000256" key="1">
    <source>
        <dbReference type="ARBA" id="ARBA00012513"/>
    </source>
</evidence>
<dbReference type="PROSITE" id="PS00109">
    <property type="entry name" value="PROTEIN_KINASE_TYR"/>
    <property type="match status" value="1"/>
</dbReference>
<feature type="domain" description="Protein kinase" evidence="6">
    <location>
        <begin position="10"/>
        <end position="285"/>
    </location>
</feature>
<dbReference type="EMBL" id="CAXDID020000007">
    <property type="protein sequence ID" value="CAL5977042.1"/>
    <property type="molecule type" value="Genomic_DNA"/>
</dbReference>
<dbReference type="EC" id="2.7.11.1" evidence="1"/>
<evidence type="ECO:0000313" key="9">
    <source>
        <dbReference type="Proteomes" id="UP001642409"/>
    </source>
</evidence>
<sequence length="290" mass="33764">MSVRNFDEEYETLKVIGKGYFGTVSLRKQKSTGNVYACKESNLSACKTEQQKQLFITEAAVMKDLDSTGIVQHIDQYFDQANQKLYIVMEYCDDCNLTQYVIRQKEQNAFVPEAFVWHVAHQLLQGLDYLHNRARKDEIIVHRDLSPNNVFLSKNGDARMGDFGFTKTLKRDGSWLKLEAFEYAYASIVPPHHQPPELLTNQLYNEKADIWSLGTCIYELITHRTITVVHKTLPDLINEINECRILKIQSHYSNQLQNFVDELLKYDLNKRLSAKELLIKFQDQFNSLQK</sequence>
<dbReference type="PIRSF" id="PIRSF000654">
    <property type="entry name" value="Integrin-linked_kinase"/>
    <property type="match status" value="1"/>
</dbReference>
<dbReference type="InterPro" id="IPR050660">
    <property type="entry name" value="NEK_Ser/Thr_kinase"/>
</dbReference>
<dbReference type="GO" id="GO:0005524">
    <property type="term" value="F:ATP binding"/>
    <property type="evidence" value="ECO:0007669"/>
    <property type="project" value="UniProtKB-KW"/>
</dbReference>
<dbReference type="PROSITE" id="PS50011">
    <property type="entry name" value="PROTEIN_KINASE_DOM"/>
    <property type="match status" value="1"/>
</dbReference>
<evidence type="ECO:0000256" key="2">
    <source>
        <dbReference type="ARBA" id="ARBA00022679"/>
    </source>
</evidence>
<reference evidence="8 9" key="2">
    <citation type="submission" date="2024-07" db="EMBL/GenBank/DDBJ databases">
        <authorList>
            <person name="Akdeniz Z."/>
        </authorList>
    </citation>
    <scope>NUCLEOTIDE SEQUENCE [LARGE SCALE GENOMIC DNA]</scope>
</reference>
<dbReference type="AlphaFoldDB" id="A0AA86QZ73"/>
<dbReference type="SUPFAM" id="SSF56112">
    <property type="entry name" value="Protein kinase-like (PK-like)"/>
    <property type="match status" value="1"/>
</dbReference>
<evidence type="ECO:0000256" key="3">
    <source>
        <dbReference type="ARBA" id="ARBA00022741"/>
    </source>
</evidence>
<dbReference type="Gene3D" id="1.10.510.10">
    <property type="entry name" value="Transferase(Phosphotransferase) domain 1"/>
    <property type="match status" value="1"/>
</dbReference>
<accession>A0AA86QZ73</accession>
<keyword evidence="4 8" id="KW-0418">Kinase</keyword>
<evidence type="ECO:0000259" key="6">
    <source>
        <dbReference type="PROSITE" id="PS50011"/>
    </source>
</evidence>
<dbReference type="InterPro" id="IPR008266">
    <property type="entry name" value="Tyr_kinase_AS"/>
</dbReference>
<dbReference type="InterPro" id="IPR011009">
    <property type="entry name" value="Kinase-like_dom_sf"/>
</dbReference>
<evidence type="ECO:0000256" key="5">
    <source>
        <dbReference type="ARBA" id="ARBA00022840"/>
    </source>
</evidence>
<organism evidence="7">
    <name type="scientific">Hexamita inflata</name>
    <dbReference type="NCBI Taxonomy" id="28002"/>
    <lineage>
        <taxon>Eukaryota</taxon>
        <taxon>Metamonada</taxon>
        <taxon>Diplomonadida</taxon>
        <taxon>Hexamitidae</taxon>
        <taxon>Hexamitinae</taxon>
        <taxon>Hexamita</taxon>
    </lineage>
</organism>
<protein>
    <recommendedName>
        <fullName evidence="1">non-specific serine/threonine protein kinase</fullName>
        <ecNumber evidence="1">2.7.11.1</ecNumber>
    </recommendedName>
</protein>
<dbReference type="GO" id="GO:0004674">
    <property type="term" value="F:protein serine/threonine kinase activity"/>
    <property type="evidence" value="ECO:0007669"/>
    <property type="project" value="UniProtKB-EC"/>
</dbReference>
<keyword evidence="3" id="KW-0547">Nucleotide-binding</keyword>
<dbReference type="Pfam" id="PF00069">
    <property type="entry name" value="Pkinase"/>
    <property type="match status" value="1"/>
</dbReference>
<comment type="caution">
    <text evidence="7">The sequence shown here is derived from an EMBL/GenBank/DDBJ whole genome shotgun (WGS) entry which is preliminary data.</text>
</comment>
<evidence type="ECO:0000313" key="8">
    <source>
        <dbReference type="EMBL" id="CAL5977042.1"/>
    </source>
</evidence>
<dbReference type="PANTHER" id="PTHR43671">
    <property type="entry name" value="SERINE/THREONINE-PROTEIN KINASE NEK"/>
    <property type="match status" value="1"/>
</dbReference>
<keyword evidence="9" id="KW-1185">Reference proteome</keyword>
<reference evidence="7" key="1">
    <citation type="submission" date="2023-06" db="EMBL/GenBank/DDBJ databases">
        <authorList>
            <person name="Kurt Z."/>
        </authorList>
    </citation>
    <scope>NUCLEOTIDE SEQUENCE</scope>
</reference>
<dbReference type="InterPro" id="IPR000719">
    <property type="entry name" value="Prot_kinase_dom"/>
</dbReference>
<dbReference type="PANTHER" id="PTHR43671:SF13">
    <property type="entry name" value="SERINE_THREONINE-PROTEIN KINASE NEK2"/>
    <property type="match status" value="1"/>
</dbReference>